<keyword evidence="1" id="KW-0175">Coiled coil</keyword>
<geneLocation type="plasmid" evidence="2">
    <name>unnamed</name>
</geneLocation>
<evidence type="ECO:0000313" key="2">
    <source>
        <dbReference type="EMBL" id="AHH07059.1"/>
    </source>
</evidence>
<feature type="coiled-coil region" evidence="1">
    <location>
        <begin position="9"/>
        <end position="36"/>
    </location>
</feature>
<organism evidence="2">
    <name type="scientific">Borrelia crocidurae DOU</name>
    <dbReference type="NCBI Taxonomy" id="1293575"/>
    <lineage>
        <taxon>Bacteria</taxon>
        <taxon>Pseudomonadati</taxon>
        <taxon>Spirochaetota</taxon>
        <taxon>Spirochaetia</taxon>
        <taxon>Spirochaetales</taxon>
        <taxon>Borreliaceae</taxon>
        <taxon>Borrelia</taxon>
    </lineage>
</organism>
<reference evidence="2" key="1">
    <citation type="submission" date="2013-02" db="EMBL/GenBank/DDBJ databases">
        <title>Comparative genomics of Borrelia species.</title>
        <authorList>
            <person name="Schwan T.G."/>
            <person name="Raffel S.J."/>
            <person name="Porcella S.F."/>
        </authorList>
    </citation>
    <scope>NUCLEOTIDE SEQUENCE</scope>
    <source>
        <strain evidence="2">DOU</strain>
        <plasmid evidence="2">unnamed</plasmid>
    </source>
</reference>
<dbReference type="AlphaFoldDB" id="W5SIT5"/>
<dbReference type="HOGENOM" id="CLU_183553_0_0_12"/>
<accession>W5SIT5</accession>
<proteinExistence type="predicted"/>
<sequence>MNDTNLNLSNKVNKTLKDIVKENENLSKELSLIKSKLKTKNTKPKSTPIRFYLNEKTIKLVKRCITKLQAIDPIS</sequence>
<dbReference type="EMBL" id="CP004293">
    <property type="protein sequence ID" value="AHH07059.1"/>
    <property type="molecule type" value="Genomic_DNA"/>
</dbReference>
<name>W5SIT5_9SPIR</name>
<evidence type="ECO:0000256" key="1">
    <source>
        <dbReference type="SAM" id="Coils"/>
    </source>
</evidence>
<keyword evidence="2" id="KW-0614">Plasmid</keyword>
<feature type="non-terminal residue" evidence="2">
    <location>
        <position position="75"/>
    </location>
</feature>
<gene>
    <name evidence="2" type="ORF">BCD_0993</name>
</gene>
<protein>
    <submittedName>
        <fullName evidence="2">Integrase protein family protein</fullName>
    </submittedName>
</protein>